<sequence length="184" mass="21161">MQLRMPSQVDRVAGVIDLNPPNRRQNKKHRPRIPLTGNLAGWLDEWNSDAPLRWDGQSIGAIKWTFKRHAEACGLPRFTQGTIRHFMATEVRLVRPLPATEQQDAWLGHGRKRTAHFYESRGPEFLRECKTATEIVIGKLQQHTQRCLDARKLHGSDQPEARKLPSDPRKLLTYPGLDGGRDRY</sequence>
<gene>
    <name evidence="2" type="ORF">ABGN05_00010</name>
</gene>
<keyword evidence="3" id="KW-1185">Reference proteome</keyword>
<evidence type="ECO:0000313" key="2">
    <source>
        <dbReference type="EMBL" id="MEX0404040.1"/>
    </source>
</evidence>
<proteinExistence type="predicted"/>
<reference evidence="2 3" key="1">
    <citation type="submission" date="2024-05" db="EMBL/GenBank/DDBJ databases">
        <authorList>
            <person name="Jiang F."/>
        </authorList>
    </citation>
    <scope>NUCLEOTIDE SEQUENCE [LARGE SCALE GENOMIC DNA]</scope>
    <source>
        <strain evidence="2 3">LZ166</strain>
    </source>
</reference>
<feature type="region of interest" description="Disordered" evidence="1">
    <location>
        <begin position="154"/>
        <end position="184"/>
    </location>
</feature>
<dbReference type="SUPFAM" id="SSF56349">
    <property type="entry name" value="DNA breaking-rejoining enzymes"/>
    <property type="match status" value="1"/>
</dbReference>
<evidence type="ECO:0008006" key="4">
    <source>
        <dbReference type="Google" id="ProtNLM"/>
    </source>
</evidence>
<protein>
    <recommendedName>
        <fullName evidence="4">Phage integrase family protein</fullName>
    </recommendedName>
</protein>
<evidence type="ECO:0000313" key="3">
    <source>
        <dbReference type="Proteomes" id="UP001556692"/>
    </source>
</evidence>
<dbReference type="EMBL" id="JBDPGJ010000001">
    <property type="protein sequence ID" value="MEX0404040.1"/>
    <property type="molecule type" value="Genomic_DNA"/>
</dbReference>
<organism evidence="2 3">
    <name type="scientific">Aquibium pacificus</name>
    <dbReference type="NCBI Taxonomy" id="3153579"/>
    <lineage>
        <taxon>Bacteria</taxon>
        <taxon>Pseudomonadati</taxon>
        <taxon>Pseudomonadota</taxon>
        <taxon>Alphaproteobacteria</taxon>
        <taxon>Hyphomicrobiales</taxon>
        <taxon>Phyllobacteriaceae</taxon>
        <taxon>Aquibium</taxon>
    </lineage>
</organism>
<comment type="caution">
    <text evidence="2">The sequence shown here is derived from an EMBL/GenBank/DDBJ whole genome shotgun (WGS) entry which is preliminary data.</text>
</comment>
<evidence type="ECO:0000256" key="1">
    <source>
        <dbReference type="SAM" id="MobiDB-lite"/>
    </source>
</evidence>
<dbReference type="Proteomes" id="UP001556692">
    <property type="component" value="Unassembled WGS sequence"/>
</dbReference>
<name>A0ABV3SBB8_9HYPH</name>
<accession>A0ABV3SBB8</accession>
<feature type="compositionally biased region" description="Basic and acidic residues" evidence="1">
    <location>
        <begin position="154"/>
        <end position="170"/>
    </location>
</feature>
<dbReference type="InterPro" id="IPR011010">
    <property type="entry name" value="DNA_brk_join_enz"/>
</dbReference>